<evidence type="ECO:0000313" key="2">
    <source>
        <dbReference type="EMBL" id="PKG28378.1"/>
    </source>
</evidence>
<dbReference type="EMBL" id="PISD01000030">
    <property type="protein sequence ID" value="PKG28378.1"/>
    <property type="molecule type" value="Genomic_DNA"/>
</dbReference>
<evidence type="ECO:0000313" key="3">
    <source>
        <dbReference type="Proteomes" id="UP000233343"/>
    </source>
</evidence>
<name>A0A2N0ZFU3_9BACI</name>
<dbReference type="SUPFAM" id="SSF143422">
    <property type="entry name" value="Transposase IS200-like"/>
    <property type="match status" value="1"/>
</dbReference>
<dbReference type="Proteomes" id="UP000233343">
    <property type="component" value="Unassembled WGS sequence"/>
</dbReference>
<dbReference type="GO" id="GO:0004803">
    <property type="term" value="F:transposase activity"/>
    <property type="evidence" value="ECO:0007669"/>
    <property type="project" value="InterPro"/>
</dbReference>
<dbReference type="Gene3D" id="3.30.70.1290">
    <property type="entry name" value="Transposase IS200-like"/>
    <property type="match status" value="1"/>
</dbReference>
<dbReference type="AlphaFoldDB" id="A0A2N0ZFU3"/>
<dbReference type="PANTHER" id="PTHR34322:SF2">
    <property type="entry name" value="TRANSPOSASE IS200-LIKE DOMAIN-CONTAINING PROTEIN"/>
    <property type="match status" value="1"/>
</dbReference>
<protein>
    <submittedName>
        <fullName evidence="2">Transposase</fullName>
    </submittedName>
</protein>
<reference evidence="2 3" key="1">
    <citation type="journal article" date="2010" name="Int. J. Syst. Evol. Microbiol.">
        <title>Bacillus horneckiae sp. nov., isolated from a spacecraft-assembly clean room.</title>
        <authorList>
            <person name="Vaishampayan P."/>
            <person name="Probst A."/>
            <person name="Krishnamurthi S."/>
            <person name="Ghosh S."/>
            <person name="Osman S."/>
            <person name="McDowall A."/>
            <person name="Ruckmani A."/>
            <person name="Mayilraj S."/>
            <person name="Venkateswaran K."/>
        </authorList>
    </citation>
    <scope>NUCLEOTIDE SEQUENCE [LARGE SCALE GENOMIC DNA]</scope>
    <source>
        <strain evidence="3">1PO1SC</strain>
    </source>
</reference>
<dbReference type="SMART" id="SM01321">
    <property type="entry name" value="Y1_Tnp"/>
    <property type="match status" value="1"/>
</dbReference>
<dbReference type="InterPro" id="IPR036515">
    <property type="entry name" value="Transposase_17_sf"/>
</dbReference>
<accession>A0A2N0ZFU3</accession>
<evidence type="ECO:0000259" key="1">
    <source>
        <dbReference type="SMART" id="SM01321"/>
    </source>
</evidence>
<dbReference type="GO" id="GO:0006313">
    <property type="term" value="P:DNA transposition"/>
    <property type="evidence" value="ECO:0007669"/>
    <property type="project" value="InterPro"/>
</dbReference>
<organism evidence="2 3">
    <name type="scientific">Cytobacillus horneckiae</name>
    <dbReference type="NCBI Taxonomy" id="549687"/>
    <lineage>
        <taxon>Bacteria</taxon>
        <taxon>Bacillati</taxon>
        <taxon>Bacillota</taxon>
        <taxon>Bacilli</taxon>
        <taxon>Bacillales</taxon>
        <taxon>Bacillaceae</taxon>
        <taxon>Cytobacillus</taxon>
    </lineage>
</organism>
<dbReference type="Pfam" id="PF01797">
    <property type="entry name" value="Y1_Tnp"/>
    <property type="match status" value="1"/>
</dbReference>
<sequence length="219" mass="26430">MSNLGGDRHQGVFIIQILGGNKMVRKRRIWSPEHFHHVGNRGNWQENLFRERRDYFVFLKILNRVHQFSKMEICSYCLMSNHYHLLIRTRSIPLSSVMRRINKSYTDYFNEKYEVRGHLFEKRFFSNPVYDDYGLLEVSRYIHMNPVDAKISSTPQNYYWSSYKYFFSPYIKQPNFFTSNPIVSSFPGESIHAKKGTYCQWLERAYRLDSLYKKNDLEQ</sequence>
<keyword evidence="3" id="KW-1185">Reference proteome</keyword>
<gene>
    <name evidence="2" type="ORF">CWS20_14315</name>
</gene>
<proteinExistence type="predicted"/>
<dbReference type="PANTHER" id="PTHR34322">
    <property type="entry name" value="TRANSPOSASE, Y1_TNP DOMAIN-CONTAINING"/>
    <property type="match status" value="1"/>
</dbReference>
<feature type="domain" description="Transposase IS200-like" evidence="1">
    <location>
        <begin position="31"/>
        <end position="145"/>
    </location>
</feature>
<comment type="caution">
    <text evidence="2">The sequence shown here is derived from an EMBL/GenBank/DDBJ whole genome shotgun (WGS) entry which is preliminary data.</text>
</comment>
<dbReference type="InterPro" id="IPR002686">
    <property type="entry name" value="Transposase_17"/>
</dbReference>
<dbReference type="GO" id="GO:0003677">
    <property type="term" value="F:DNA binding"/>
    <property type="evidence" value="ECO:0007669"/>
    <property type="project" value="InterPro"/>
</dbReference>